<feature type="transmembrane region" description="Helical" evidence="8">
    <location>
        <begin position="166"/>
        <end position="186"/>
    </location>
</feature>
<keyword evidence="4 10" id="KW-0808">Transferase</keyword>
<dbReference type="GO" id="GO:0016763">
    <property type="term" value="F:pentosyltransferase activity"/>
    <property type="evidence" value="ECO:0007669"/>
    <property type="project" value="TreeGrafter"/>
</dbReference>
<dbReference type="Proteomes" id="UP000236527">
    <property type="component" value="Unassembled WGS sequence"/>
</dbReference>
<feature type="domain" description="Glycosyltransferase RgtA/B/C/D-like" evidence="9">
    <location>
        <begin position="93"/>
        <end position="250"/>
    </location>
</feature>
<comment type="caution">
    <text evidence="10">The sequence shown here is derived from an EMBL/GenBank/DDBJ whole genome shotgun (WGS) entry which is preliminary data.</text>
</comment>
<reference evidence="11" key="1">
    <citation type="journal article" date="2018" name="Genome Announc.">
        <title>Draft Genome Sequence of the Nitrogen-Fixing and Hormogonia-Inducing Cyanobacterium Nostoc cycadae Strain WK-1, Isolated from the Coralloid Roots of Cycas revoluta.</title>
        <authorList>
            <person name="Kanesaki Y."/>
            <person name="Hirose M."/>
            <person name="Hirose Y."/>
            <person name="Fujisawa T."/>
            <person name="Nakamura Y."/>
            <person name="Watanabe S."/>
            <person name="Matsunaga S."/>
            <person name="Uchida H."/>
            <person name="Murakami A."/>
        </authorList>
    </citation>
    <scope>NUCLEOTIDE SEQUENCE [LARGE SCALE GENOMIC DNA]</scope>
    <source>
        <strain evidence="11">WK-1</strain>
    </source>
</reference>
<dbReference type="EMBL" id="BDGE01000058">
    <property type="protein sequence ID" value="GBE93458.1"/>
    <property type="molecule type" value="Genomic_DNA"/>
</dbReference>
<proteinExistence type="predicted"/>
<sequence length="528" mass="60025">MKFYSGSLRFLIISVLALGLFFRFVNLDKKIYSYDETFTSLRISGYTEKEIAKQAFNGQEIHVSDLQKFQHPNIEKGVIDTVKGLAQEEPQLTPLYFVIARLWTGLFGGSVAVTRSLAAIISLLALPCAYWLCRELFESPLVGWMAVLLIAVSPLHILFAQESRMYSLWIVTTLLSGTCLLRAIKLNTRTSWVIYAITLALGLYSHLLTVLTAIGHGIYVILAEKFKFTKTTISYLLALFSGILLFSPWIFVLVTRTDQAEIRLAWANTRESFFFLVRSWSFQSSRLFLDLNVNRDSNPLFIFLISPTTILLLILVGYSIYFIYKKSFKLSWLFVIIAIFINPLIFITKDLLQGGILSTYIKYLTPSLLAMQIAVAYLLAKKITDVSVSSLVQKFWRSVTTVILLCGILSCSLSSQASNWWNKGEGDNKYNLQVAHIINQSVQPLVIGSGLTHNDKSFVGIMLSLSHLLEPQVRLRLTVEPKIPTIPNESGDIFIYRPPNSLLRKLKNKYELKPAWEGKDIWLWRLKK</sequence>
<evidence type="ECO:0000259" key="9">
    <source>
        <dbReference type="Pfam" id="PF13231"/>
    </source>
</evidence>
<dbReference type="GO" id="GO:0009103">
    <property type="term" value="P:lipopolysaccharide biosynthetic process"/>
    <property type="evidence" value="ECO:0007669"/>
    <property type="project" value="UniProtKB-ARBA"/>
</dbReference>
<feature type="transmembrane region" description="Helical" evidence="8">
    <location>
        <begin position="360"/>
        <end position="380"/>
    </location>
</feature>
<evidence type="ECO:0000256" key="6">
    <source>
        <dbReference type="ARBA" id="ARBA00022989"/>
    </source>
</evidence>
<organism evidence="10 11">
    <name type="scientific">Nostoc cycadae WK-1</name>
    <dbReference type="NCBI Taxonomy" id="1861711"/>
    <lineage>
        <taxon>Bacteria</taxon>
        <taxon>Bacillati</taxon>
        <taxon>Cyanobacteriota</taxon>
        <taxon>Cyanophyceae</taxon>
        <taxon>Nostocales</taxon>
        <taxon>Nostocaceae</taxon>
        <taxon>Nostoc</taxon>
    </lineage>
</organism>
<keyword evidence="2" id="KW-1003">Cell membrane</keyword>
<keyword evidence="3 10" id="KW-0328">Glycosyltransferase</keyword>
<accession>A0A2H6LJR7</accession>
<evidence type="ECO:0000313" key="11">
    <source>
        <dbReference type="Proteomes" id="UP000236527"/>
    </source>
</evidence>
<evidence type="ECO:0000256" key="8">
    <source>
        <dbReference type="SAM" id="Phobius"/>
    </source>
</evidence>
<comment type="subcellular location">
    <subcellularLocation>
        <location evidence="1">Cell membrane</location>
        <topology evidence="1">Multi-pass membrane protein</topology>
    </subcellularLocation>
</comment>
<protein>
    <submittedName>
        <fullName evidence="10">Dolichyl-phosphate-mannose-protein mannosyltransferase</fullName>
    </submittedName>
</protein>
<dbReference type="AlphaFoldDB" id="A0A2H6LJR7"/>
<evidence type="ECO:0000256" key="4">
    <source>
        <dbReference type="ARBA" id="ARBA00022679"/>
    </source>
</evidence>
<evidence type="ECO:0000313" key="10">
    <source>
        <dbReference type="EMBL" id="GBE93458.1"/>
    </source>
</evidence>
<evidence type="ECO:0000256" key="3">
    <source>
        <dbReference type="ARBA" id="ARBA00022676"/>
    </source>
</evidence>
<feature type="transmembrane region" description="Helical" evidence="8">
    <location>
        <begin position="330"/>
        <end position="348"/>
    </location>
</feature>
<keyword evidence="6 8" id="KW-1133">Transmembrane helix</keyword>
<feature type="transmembrane region" description="Helical" evidence="8">
    <location>
        <begin position="301"/>
        <end position="324"/>
    </location>
</feature>
<name>A0A2H6LJR7_9NOSO</name>
<feature type="transmembrane region" description="Helical" evidence="8">
    <location>
        <begin position="192"/>
        <end position="221"/>
    </location>
</feature>
<evidence type="ECO:0000256" key="2">
    <source>
        <dbReference type="ARBA" id="ARBA00022475"/>
    </source>
</evidence>
<feature type="transmembrane region" description="Helical" evidence="8">
    <location>
        <begin position="233"/>
        <end position="252"/>
    </location>
</feature>
<evidence type="ECO:0000256" key="1">
    <source>
        <dbReference type="ARBA" id="ARBA00004651"/>
    </source>
</evidence>
<dbReference type="PANTHER" id="PTHR33908:SF11">
    <property type="entry name" value="MEMBRANE PROTEIN"/>
    <property type="match status" value="1"/>
</dbReference>
<feature type="transmembrane region" description="Helical" evidence="8">
    <location>
        <begin position="6"/>
        <end position="25"/>
    </location>
</feature>
<dbReference type="InterPro" id="IPR038731">
    <property type="entry name" value="RgtA/B/C-like"/>
</dbReference>
<dbReference type="RefSeq" id="WP_103125490.1">
    <property type="nucleotide sequence ID" value="NZ_DF978431.1"/>
</dbReference>
<feature type="transmembrane region" description="Helical" evidence="8">
    <location>
        <begin position="102"/>
        <end position="126"/>
    </location>
</feature>
<feature type="transmembrane region" description="Helical" evidence="8">
    <location>
        <begin position="141"/>
        <end position="159"/>
    </location>
</feature>
<dbReference type="InterPro" id="IPR050297">
    <property type="entry name" value="LipidA_mod_glycosyltrf_83"/>
</dbReference>
<dbReference type="PANTHER" id="PTHR33908">
    <property type="entry name" value="MANNOSYLTRANSFERASE YKCB-RELATED"/>
    <property type="match status" value="1"/>
</dbReference>
<dbReference type="Pfam" id="PF13231">
    <property type="entry name" value="PMT_2"/>
    <property type="match status" value="1"/>
</dbReference>
<evidence type="ECO:0000256" key="5">
    <source>
        <dbReference type="ARBA" id="ARBA00022692"/>
    </source>
</evidence>
<dbReference type="GO" id="GO:0005886">
    <property type="term" value="C:plasma membrane"/>
    <property type="evidence" value="ECO:0007669"/>
    <property type="project" value="UniProtKB-SubCell"/>
</dbReference>
<gene>
    <name evidence="10" type="ORF">NCWK1_3220</name>
</gene>
<keyword evidence="7 8" id="KW-0472">Membrane</keyword>
<keyword evidence="5 8" id="KW-0812">Transmembrane</keyword>
<keyword evidence="11" id="KW-1185">Reference proteome</keyword>
<evidence type="ECO:0000256" key="7">
    <source>
        <dbReference type="ARBA" id="ARBA00023136"/>
    </source>
</evidence>